<keyword evidence="1" id="KW-0805">Transcription regulation</keyword>
<dbReference type="InterPro" id="IPR037923">
    <property type="entry name" value="HTH-like"/>
</dbReference>
<dbReference type="GO" id="GO:0003700">
    <property type="term" value="F:DNA-binding transcription factor activity"/>
    <property type="evidence" value="ECO:0007669"/>
    <property type="project" value="InterPro"/>
</dbReference>
<dbReference type="RefSeq" id="WP_183571465.1">
    <property type="nucleotide sequence ID" value="NZ_CBCSLB010000038.1"/>
</dbReference>
<dbReference type="SUPFAM" id="SSF46689">
    <property type="entry name" value="Homeodomain-like"/>
    <property type="match status" value="2"/>
</dbReference>
<evidence type="ECO:0000256" key="2">
    <source>
        <dbReference type="ARBA" id="ARBA00023125"/>
    </source>
</evidence>
<evidence type="ECO:0000259" key="4">
    <source>
        <dbReference type="PROSITE" id="PS01124"/>
    </source>
</evidence>
<name>A0A7W5CEG8_9BACL</name>
<keyword evidence="2 5" id="KW-0238">DNA-binding</keyword>
<evidence type="ECO:0000256" key="3">
    <source>
        <dbReference type="ARBA" id="ARBA00023163"/>
    </source>
</evidence>
<dbReference type="InterPro" id="IPR009057">
    <property type="entry name" value="Homeodomain-like_sf"/>
</dbReference>
<gene>
    <name evidence="5" type="ORF">FHS16_006334</name>
</gene>
<dbReference type="PROSITE" id="PS01124">
    <property type="entry name" value="HTH_ARAC_FAMILY_2"/>
    <property type="match status" value="1"/>
</dbReference>
<reference evidence="5 6" key="1">
    <citation type="submission" date="2020-08" db="EMBL/GenBank/DDBJ databases">
        <title>Genomic Encyclopedia of Type Strains, Phase III (KMG-III): the genomes of soil and plant-associated and newly described type strains.</title>
        <authorList>
            <person name="Whitman W."/>
        </authorList>
    </citation>
    <scope>NUCLEOTIDE SEQUENCE [LARGE SCALE GENOMIC DNA]</scope>
    <source>
        <strain evidence="5 6">CECT 8234</strain>
    </source>
</reference>
<dbReference type="AlphaFoldDB" id="A0A7W5CEG8"/>
<dbReference type="PANTHER" id="PTHR43280">
    <property type="entry name" value="ARAC-FAMILY TRANSCRIPTIONAL REGULATOR"/>
    <property type="match status" value="1"/>
</dbReference>
<comment type="caution">
    <text evidence="5">The sequence shown here is derived from an EMBL/GenBank/DDBJ whole genome shotgun (WGS) entry which is preliminary data.</text>
</comment>
<sequence>MPNHRIYHHRLSYEKLPVPGWKDIRNTTDVHSLYWIQSGEGEFFYGAEEVSLHVQAGDLLYLRHGFTLSMSSSMDKPLCIRMLLFDVLDIPYEQDHWLKPVPLDSLDVPFYKTYSPEQADLVESQFARIWSIQGTDSHERQAEFQYVLTRLITFMKDNDTSQSPSMKAFQQAKLWMETGFHQPIRLEELAQDLGISVSQLRKMFMKHTGISPKAYLNQIRNEQAKTLLLLTDEPMKAIADACGFADEFHFGKMFRVWNGIAPARFRAWNKPER</sequence>
<dbReference type="Gene3D" id="1.10.10.60">
    <property type="entry name" value="Homeodomain-like"/>
    <property type="match status" value="2"/>
</dbReference>
<protein>
    <submittedName>
        <fullName evidence="5">AraC-like DNA-binding protein</fullName>
    </submittedName>
</protein>
<evidence type="ECO:0000313" key="6">
    <source>
        <dbReference type="Proteomes" id="UP000518605"/>
    </source>
</evidence>
<keyword evidence="6" id="KW-1185">Reference proteome</keyword>
<dbReference type="Proteomes" id="UP000518605">
    <property type="component" value="Unassembled WGS sequence"/>
</dbReference>
<proteinExistence type="predicted"/>
<organism evidence="5 6">
    <name type="scientific">Paenibacillus endophyticus</name>
    <dbReference type="NCBI Taxonomy" id="1294268"/>
    <lineage>
        <taxon>Bacteria</taxon>
        <taxon>Bacillati</taxon>
        <taxon>Bacillota</taxon>
        <taxon>Bacilli</taxon>
        <taxon>Bacillales</taxon>
        <taxon>Paenibacillaceae</taxon>
        <taxon>Paenibacillus</taxon>
    </lineage>
</organism>
<dbReference type="EMBL" id="JACHXW010000034">
    <property type="protein sequence ID" value="MBB3156212.1"/>
    <property type="molecule type" value="Genomic_DNA"/>
</dbReference>
<dbReference type="SUPFAM" id="SSF51215">
    <property type="entry name" value="Regulatory protein AraC"/>
    <property type="match status" value="1"/>
</dbReference>
<dbReference type="PANTHER" id="PTHR43280:SF2">
    <property type="entry name" value="HTH-TYPE TRANSCRIPTIONAL REGULATOR EXSA"/>
    <property type="match status" value="1"/>
</dbReference>
<keyword evidence="3" id="KW-0804">Transcription</keyword>
<dbReference type="InterPro" id="IPR018060">
    <property type="entry name" value="HTH_AraC"/>
</dbReference>
<evidence type="ECO:0000256" key="1">
    <source>
        <dbReference type="ARBA" id="ARBA00023015"/>
    </source>
</evidence>
<dbReference type="SMART" id="SM00342">
    <property type="entry name" value="HTH_ARAC"/>
    <property type="match status" value="1"/>
</dbReference>
<evidence type="ECO:0000313" key="5">
    <source>
        <dbReference type="EMBL" id="MBB3156212.1"/>
    </source>
</evidence>
<dbReference type="GO" id="GO:0043565">
    <property type="term" value="F:sequence-specific DNA binding"/>
    <property type="evidence" value="ECO:0007669"/>
    <property type="project" value="InterPro"/>
</dbReference>
<feature type="domain" description="HTH araC/xylS-type" evidence="4">
    <location>
        <begin position="170"/>
        <end position="268"/>
    </location>
</feature>
<dbReference type="Pfam" id="PF12833">
    <property type="entry name" value="HTH_18"/>
    <property type="match status" value="1"/>
</dbReference>
<accession>A0A7W5CEG8</accession>